<dbReference type="AlphaFoldDB" id="A0AAN8URH0"/>
<evidence type="ECO:0000313" key="4">
    <source>
        <dbReference type="Proteomes" id="UP001370490"/>
    </source>
</evidence>
<dbReference type="EMBL" id="JBAMMX010000021">
    <property type="protein sequence ID" value="KAK6919194.1"/>
    <property type="molecule type" value="Genomic_DNA"/>
</dbReference>
<evidence type="ECO:0000259" key="2">
    <source>
        <dbReference type="Pfam" id="PF18210"/>
    </source>
</evidence>
<comment type="caution">
    <text evidence="3">The sequence shown here is derived from an EMBL/GenBank/DDBJ whole genome shotgun (WGS) entry which is preliminary data.</text>
</comment>
<proteinExistence type="predicted"/>
<dbReference type="PANTHER" id="PTHR35707:SF1">
    <property type="entry name" value="SPC7 KINETOCHORE PROTEIN DOMAIN-CONTAINING PROTEIN"/>
    <property type="match status" value="1"/>
</dbReference>
<sequence>MGSKETQEQEQEQEQEGCNTETEDGTIALQKKRSRRVSFAEITSVHVFDRDDEDLETPLDDSNKPPLQDPDGDDDDDINRDTLGFGDNSDDDDHPDVRNSFLRPIESPSPGGSTFGSATSNDEDNFFGPVSASFIKPGRLSDSATSDGDHDVTMDSTAFSMHFRSLARSDSGADLKTSTTTNCTSFDQEKTPQLTNVGSPMTITRFKHVSSVSAIKHTGGVDSNNMSIISDNTHQYDYGKLSPDLEALLDECRKDAQTVYVAVSNNPASKSEHSERIDGIAHHNPFKAVATASSELWDNARLPATTLGCQLSSHYMPTSDASVEHENQKDDHLPELLRAKGTPMGKRHELDQQAMTGCVLEMAAANGSGLPNLDDEFIQAELLTKSNYRHSLDENLSSISAKEQHILSDSFKSSGDLSILTPQKQPDSLLAKASIQNSANASLQRIMSRFKVLEASSFSFASKDIPKFKSTSYLFETPPSGSWLEEEKEKFQIKQSETPVACMQNQLLVDVPKAIEQISTDRMRDPAIQTIKSTISCQFKETIGLVEVGGPLHQMSSGFNKVDQPIAAGALQPDSSQPEKKSLGQFSLSDCASKGASASPTNDLLEMEVMLNCQSDGTTTIRPDKFVSSPVNYLEKNSLPWHEHQATPSRKTEPHDQFDNHIALGKGKFASSSSSIVIPTVDKSLTSANGVQVTSPSIGIASLKSFTPLRELYDGEEINNNEWQNESQTFRNLRTPRNWGNVEFPCGRNDDTIGTQMDSPCSANNFSLARVEVSTHGPASLDVDKRQQLEKAIKSPSIRELYNASQNDGLLKFVGKDGLSSQSHRFVLEHGDQDICTSETTISTTCSGGYSRKKRRNEAMELIDGSHIGEIVGLQRNSKVCKVGGHGSEVLPKVSNITGSRNFDHEGGQNMVNWADVCSKVSVDANQVLSMLTNKLSLKAKLDDHFSELQHKRVAETKLLYHRIVFEQAKLRLSYLVLERLQRRAQQWSTRVQECQKLMLDSTQHLQGTRDAEFDSDRLQISSARIEGNHEITLKNVTRLRQEIEAVDCKIKNLHKSFHTYCKIKGELSHADTMLLINDLLKKRARCHLIHQDLQLWEVVSLEGRNGHKVIVLSYQGMVYQRFTMNLATFSGAAVSIEVNNVKVAEVAGSVLCNLLDVVGESQIARIQLQNLVQTAFSSPSDKIGLEHVNLEAVLSNELCGEMVSGVYPIDAVPLELQARNTSIEESMPQSLRTELKAAVQNNKFVYTSEERNRQDITINKSKQGFEN</sequence>
<evidence type="ECO:0000256" key="1">
    <source>
        <dbReference type="SAM" id="MobiDB-lite"/>
    </source>
</evidence>
<organism evidence="3 4">
    <name type="scientific">Dillenia turbinata</name>
    <dbReference type="NCBI Taxonomy" id="194707"/>
    <lineage>
        <taxon>Eukaryota</taxon>
        <taxon>Viridiplantae</taxon>
        <taxon>Streptophyta</taxon>
        <taxon>Embryophyta</taxon>
        <taxon>Tracheophyta</taxon>
        <taxon>Spermatophyta</taxon>
        <taxon>Magnoliopsida</taxon>
        <taxon>eudicotyledons</taxon>
        <taxon>Gunneridae</taxon>
        <taxon>Pentapetalae</taxon>
        <taxon>Dilleniales</taxon>
        <taxon>Dilleniaceae</taxon>
        <taxon>Dillenia</taxon>
    </lineage>
</organism>
<name>A0AAN8URH0_9MAGN</name>
<dbReference type="InterPro" id="IPR040850">
    <property type="entry name" value="Knl1_RWD_C"/>
</dbReference>
<feature type="compositionally biased region" description="Acidic residues" evidence="1">
    <location>
        <begin position="50"/>
        <end position="59"/>
    </location>
</feature>
<gene>
    <name evidence="3" type="ORF">RJ641_015098</name>
</gene>
<feature type="domain" description="Knl1 C-terminal RWD" evidence="2">
    <location>
        <begin position="1040"/>
        <end position="1142"/>
    </location>
</feature>
<dbReference type="PANTHER" id="PTHR35707">
    <property type="entry name" value="OS06G0608100 PROTEIN"/>
    <property type="match status" value="1"/>
</dbReference>
<accession>A0AAN8URH0</accession>
<dbReference type="Proteomes" id="UP001370490">
    <property type="component" value="Unassembled WGS sequence"/>
</dbReference>
<reference evidence="3 4" key="1">
    <citation type="submission" date="2023-12" db="EMBL/GenBank/DDBJ databases">
        <title>A high-quality genome assembly for Dillenia turbinata (Dilleniales).</title>
        <authorList>
            <person name="Chanderbali A."/>
        </authorList>
    </citation>
    <scope>NUCLEOTIDE SEQUENCE [LARGE SCALE GENOMIC DNA]</scope>
    <source>
        <strain evidence="3">LSX21</strain>
        <tissue evidence="3">Leaf</tissue>
    </source>
</reference>
<protein>
    <recommendedName>
        <fullName evidence="2">Knl1 C-terminal RWD domain-containing protein</fullName>
    </recommendedName>
</protein>
<keyword evidence="4" id="KW-1185">Reference proteome</keyword>
<dbReference type="Pfam" id="PF18210">
    <property type="entry name" value="Knl1_RWD_C"/>
    <property type="match status" value="1"/>
</dbReference>
<evidence type="ECO:0000313" key="3">
    <source>
        <dbReference type="EMBL" id="KAK6919194.1"/>
    </source>
</evidence>
<feature type="region of interest" description="Disordered" evidence="1">
    <location>
        <begin position="1"/>
        <end position="123"/>
    </location>
</feature>
<feature type="compositionally biased region" description="Polar residues" evidence="1">
    <location>
        <begin position="110"/>
        <end position="120"/>
    </location>
</feature>